<reference evidence="1" key="1">
    <citation type="journal article" date="2018" name="Genome Biol.">
        <title>SKESA: strategic k-mer extension for scrupulous assemblies.</title>
        <authorList>
            <person name="Souvorov A."/>
            <person name="Agarwala R."/>
            <person name="Lipman D.J."/>
        </authorList>
    </citation>
    <scope>NUCLEOTIDE SEQUENCE</scope>
    <source>
        <strain evidence="1">Salmonella enterica</strain>
    </source>
</reference>
<keyword evidence="1" id="KW-0067">ATP-binding</keyword>
<name>A0A6Y5K561_SALET</name>
<dbReference type="AlphaFoldDB" id="A0A6Y5K561"/>
<accession>A0A6Y5K561</accession>
<protein>
    <submittedName>
        <fullName evidence="1">ATP-binding protein</fullName>
    </submittedName>
</protein>
<reference evidence="1" key="2">
    <citation type="submission" date="2019-10" db="EMBL/GenBank/DDBJ databases">
        <authorList>
            <consortium name="NCBI Pathogen Detection Project"/>
        </authorList>
    </citation>
    <scope>NUCLEOTIDE SEQUENCE</scope>
    <source>
        <strain evidence="1">Salmonella enterica</strain>
    </source>
</reference>
<keyword evidence="1" id="KW-0547">Nucleotide-binding</keyword>
<evidence type="ECO:0000313" key="1">
    <source>
        <dbReference type="EMBL" id="HAB6309914.1"/>
    </source>
</evidence>
<dbReference type="GO" id="GO:0005524">
    <property type="term" value="F:ATP binding"/>
    <property type="evidence" value="ECO:0007669"/>
    <property type="project" value="UniProtKB-KW"/>
</dbReference>
<organism evidence="1">
    <name type="scientific">Salmonella enterica subsp. enterica serovar Orion</name>
    <dbReference type="NCBI Taxonomy" id="399586"/>
    <lineage>
        <taxon>Bacteria</taxon>
        <taxon>Pseudomonadati</taxon>
        <taxon>Pseudomonadota</taxon>
        <taxon>Gammaproteobacteria</taxon>
        <taxon>Enterobacterales</taxon>
        <taxon>Enterobacteriaceae</taxon>
        <taxon>Salmonella</taxon>
    </lineage>
</organism>
<dbReference type="EMBL" id="DAAHJA010000029">
    <property type="protein sequence ID" value="HAB6309914.1"/>
    <property type="molecule type" value="Genomic_DNA"/>
</dbReference>
<feature type="non-terminal residue" evidence="1">
    <location>
        <position position="1"/>
    </location>
</feature>
<proteinExistence type="predicted"/>
<comment type="caution">
    <text evidence="1">The sequence shown here is derived from an EMBL/GenBank/DDBJ whole genome shotgun (WGS) entry which is preliminary data.</text>
</comment>
<gene>
    <name evidence="1" type="ORF">GB401_23250</name>
</gene>
<sequence length="80" mass="8903">KNKGASALYSLDDFDKKKVKTTTPYASWYDEGRFGGVPDINYLKVAKFLSGNAMTAIHDIDVDALAGDFFEEFNEDLSND</sequence>